<proteinExistence type="predicted"/>
<accession>A0A2W2EU31</accession>
<dbReference type="InterPro" id="IPR045592">
    <property type="entry name" value="DUF6461"/>
</dbReference>
<comment type="caution">
    <text evidence="1">The sequence shown here is derived from an EMBL/GenBank/DDBJ whole genome shotgun (WGS) entry which is preliminary data.</text>
</comment>
<dbReference type="AlphaFoldDB" id="A0A2W2EU31"/>
<dbReference type="Pfam" id="PF20062">
    <property type="entry name" value="DUF6461"/>
    <property type="match status" value="1"/>
</dbReference>
<protein>
    <submittedName>
        <fullName evidence="1">Uncharacterized protein</fullName>
    </submittedName>
</protein>
<dbReference type="EMBL" id="POUD01000174">
    <property type="protein sequence ID" value="PZG12837.1"/>
    <property type="molecule type" value="Genomic_DNA"/>
</dbReference>
<sequence>MMNEDYTPYDLLDEYGLDDEYFGFHAAWVAGIDAREAARRMRADLDSAVECGIHDVYEQLGGLGERDGLILVGQAGAWVLIVQLRGWDCTRDQALSIASSGGGRAVAIGWNADGDEQLIYAVDGRILTYTDFSPRPRRGGADRHALDEYMEGLSFVDDIDAEETNIDTALTVIERITGRGIDQDWLESTHTGYVIPQGAW</sequence>
<evidence type="ECO:0000313" key="2">
    <source>
        <dbReference type="Proteomes" id="UP000249304"/>
    </source>
</evidence>
<keyword evidence="2" id="KW-1185">Reference proteome</keyword>
<evidence type="ECO:0000313" key="1">
    <source>
        <dbReference type="EMBL" id="PZG12837.1"/>
    </source>
</evidence>
<gene>
    <name evidence="1" type="ORF">C1J01_31590</name>
</gene>
<name>A0A2W2EU31_9ACTN</name>
<reference evidence="1 2" key="1">
    <citation type="submission" date="2018-01" db="EMBL/GenBank/DDBJ databases">
        <title>Draft genome sequence of Nonomuraea sp. KC333.</title>
        <authorList>
            <person name="Sahin N."/>
            <person name="Saygin H."/>
            <person name="Ay H."/>
        </authorList>
    </citation>
    <scope>NUCLEOTIDE SEQUENCE [LARGE SCALE GENOMIC DNA]</scope>
    <source>
        <strain evidence="1 2">KC333</strain>
    </source>
</reference>
<dbReference type="Proteomes" id="UP000249304">
    <property type="component" value="Unassembled WGS sequence"/>
</dbReference>
<organism evidence="1 2">
    <name type="scientific">Nonomuraea aridisoli</name>
    <dbReference type="NCBI Taxonomy" id="2070368"/>
    <lineage>
        <taxon>Bacteria</taxon>
        <taxon>Bacillati</taxon>
        <taxon>Actinomycetota</taxon>
        <taxon>Actinomycetes</taxon>
        <taxon>Streptosporangiales</taxon>
        <taxon>Streptosporangiaceae</taxon>
        <taxon>Nonomuraea</taxon>
    </lineage>
</organism>